<dbReference type="PANTHER" id="PTHR28155">
    <property type="entry name" value="ACR243WP"/>
    <property type="match status" value="1"/>
</dbReference>
<evidence type="ECO:0000313" key="3">
    <source>
        <dbReference type="Proteomes" id="UP000054466"/>
    </source>
</evidence>
<feature type="region of interest" description="Disordered" evidence="1">
    <location>
        <begin position="1"/>
        <end position="160"/>
    </location>
</feature>
<dbReference type="VEuPathDB" id="FungiDB:PV07_07583"/>
<evidence type="ECO:0000256" key="1">
    <source>
        <dbReference type="SAM" id="MobiDB-lite"/>
    </source>
</evidence>
<protein>
    <submittedName>
        <fullName evidence="2">Uncharacterized protein</fullName>
    </submittedName>
</protein>
<dbReference type="STRING" id="569365.A0A0D2CBW3"/>
<feature type="compositionally biased region" description="Polar residues" evidence="1">
    <location>
        <begin position="60"/>
        <end position="75"/>
    </location>
</feature>
<keyword evidence="3" id="KW-1185">Reference proteome</keyword>
<dbReference type="AlphaFoldDB" id="A0A0D2CBW3"/>
<reference evidence="2 3" key="1">
    <citation type="submission" date="2015-01" db="EMBL/GenBank/DDBJ databases">
        <title>The Genome Sequence of Cladophialophora immunda CBS83496.</title>
        <authorList>
            <consortium name="The Broad Institute Genomics Platform"/>
            <person name="Cuomo C."/>
            <person name="de Hoog S."/>
            <person name="Gorbushina A."/>
            <person name="Stielow B."/>
            <person name="Teixiera M."/>
            <person name="Abouelleil A."/>
            <person name="Chapman S.B."/>
            <person name="Priest M."/>
            <person name="Young S.K."/>
            <person name="Wortman J."/>
            <person name="Nusbaum C."/>
            <person name="Birren B."/>
        </authorList>
    </citation>
    <scope>NUCLEOTIDE SEQUENCE [LARGE SCALE GENOMIC DNA]</scope>
    <source>
        <strain evidence="2 3">CBS 83496</strain>
    </source>
</reference>
<feature type="compositionally biased region" description="Polar residues" evidence="1">
    <location>
        <begin position="35"/>
        <end position="53"/>
    </location>
</feature>
<feature type="compositionally biased region" description="Basic and acidic residues" evidence="1">
    <location>
        <begin position="347"/>
        <end position="359"/>
    </location>
</feature>
<feature type="compositionally biased region" description="Acidic residues" evidence="1">
    <location>
        <begin position="76"/>
        <end position="87"/>
    </location>
</feature>
<dbReference type="EMBL" id="KN847043">
    <property type="protein sequence ID" value="KIW27885.1"/>
    <property type="molecule type" value="Genomic_DNA"/>
</dbReference>
<dbReference type="GO" id="GO:0006360">
    <property type="term" value="P:transcription by RNA polymerase I"/>
    <property type="evidence" value="ECO:0007669"/>
    <property type="project" value="InterPro"/>
</dbReference>
<dbReference type="PANTHER" id="PTHR28155:SF1">
    <property type="entry name" value="DNA-DIRECTED RNA POLYMERASE I SUBUNIT RPA34.5-DOMAIN-CONTAINING PROTEIN"/>
    <property type="match status" value="1"/>
</dbReference>
<dbReference type="GeneID" id="27346777"/>
<proteinExistence type="predicted"/>
<name>A0A0D2CBW3_9EURO</name>
<dbReference type="Proteomes" id="UP000054466">
    <property type="component" value="Unassembled WGS sequence"/>
</dbReference>
<dbReference type="OrthoDB" id="76224at2759"/>
<evidence type="ECO:0000313" key="2">
    <source>
        <dbReference type="EMBL" id="KIW27885.1"/>
    </source>
</evidence>
<feature type="compositionally biased region" description="Acidic residues" evidence="1">
    <location>
        <begin position="95"/>
        <end position="108"/>
    </location>
</feature>
<dbReference type="InterPro" id="IPR013240">
    <property type="entry name" value="DNA-dir_RNA_pol1_su_RPA34"/>
</dbReference>
<dbReference type="HOGENOM" id="CLU_068907_0_0_1"/>
<dbReference type="Gene3D" id="6.20.250.70">
    <property type="match status" value="1"/>
</dbReference>
<organism evidence="2 3">
    <name type="scientific">Cladophialophora immunda</name>
    <dbReference type="NCBI Taxonomy" id="569365"/>
    <lineage>
        <taxon>Eukaryota</taxon>
        <taxon>Fungi</taxon>
        <taxon>Dikarya</taxon>
        <taxon>Ascomycota</taxon>
        <taxon>Pezizomycotina</taxon>
        <taxon>Eurotiomycetes</taxon>
        <taxon>Chaetothyriomycetidae</taxon>
        <taxon>Chaetothyriales</taxon>
        <taxon>Herpotrichiellaceae</taxon>
        <taxon>Cladophialophora</taxon>
    </lineage>
</organism>
<accession>A0A0D2CBW3</accession>
<dbReference type="RefSeq" id="XP_016248101.1">
    <property type="nucleotide sequence ID" value="XM_016394682.1"/>
</dbReference>
<dbReference type="Pfam" id="PF08208">
    <property type="entry name" value="RNA_polI_A34"/>
    <property type="match status" value="1"/>
</dbReference>
<dbReference type="InterPro" id="IPR053263">
    <property type="entry name" value="Euk_RPA34_RNAP_subunit"/>
</dbReference>
<feature type="region of interest" description="Disordered" evidence="1">
    <location>
        <begin position="256"/>
        <end position="382"/>
    </location>
</feature>
<gene>
    <name evidence="2" type="ORF">PV07_07583</name>
</gene>
<feature type="compositionally biased region" description="Acidic residues" evidence="1">
    <location>
        <begin position="21"/>
        <end position="31"/>
    </location>
</feature>
<sequence>MGMAVEAARKSVLSNERIYDSSDEDESEPSSEQEIPNQKSKSSQLKTPNGIKTTSRKTSRNLPSSDGTTPTTASDNDTDEDKDEEQEGSQKPSSEVEDEDEEEADDSDRESALSSNSSSSRKRPSPRSPETPSSKRVKTTTRDQVSIPPKPFRPPKGYEPLTWSASDYASDMDLFDDLSNKQIWHISVPSSVSIDSIKELDIEAVLRGQPILSRNGVDYGMNPLPSKDEVILLPRGSDGKYQQCSAKIERSFHMRELDTTKSKSQPKAATPVVFTATQTGAPKQIRKQPEGLKMRYVPYGVSPSPRSQEEDVEMRDTLRIPPDVDDQTSSSPAQSRKARPKQTNGERGNEKSPEKKLRGADTPASSEKKKKKKRRLVDEQVL</sequence>